<feature type="domain" description="EamA" evidence="8">
    <location>
        <begin position="145"/>
        <end position="279"/>
    </location>
</feature>
<evidence type="ECO:0000313" key="10">
    <source>
        <dbReference type="Proteomes" id="UP000632766"/>
    </source>
</evidence>
<evidence type="ECO:0000256" key="5">
    <source>
        <dbReference type="ARBA" id="ARBA00022989"/>
    </source>
</evidence>
<feature type="transmembrane region" description="Helical" evidence="7">
    <location>
        <begin position="121"/>
        <end position="138"/>
    </location>
</feature>
<evidence type="ECO:0000313" key="9">
    <source>
        <dbReference type="EMBL" id="MBH8566360.1"/>
    </source>
</evidence>
<dbReference type="Pfam" id="PF00892">
    <property type="entry name" value="EamA"/>
    <property type="match status" value="2"/>
</dbReference>
<evidence type="ECO:0000256" key="2">
    <source>
        <dbReference type="ARBA" id="ARBA00007362"/>
    </source>
</evidence>
<protein>
    <submittedName>
        <fullName evidence="9">DMT family transporter</fullName>
    </submittedName>
</protein>
<dbReference type="InterPro" id="IPR000620">
    <property type="entry name" value="EamA_dom"/>
</dbReference>
<comment type="caution">
    <text evidence="9">The sequence shown here is derived from an EMBL/GenBank/DDBJ whole genome shotgun (WGS) entry which is preliminary data.</text>
</comment>
<comment type="subcellular location">
    <subcellularLocation>
        <location evidence="1">Cell membrane</location>
        <topology evidence="1">Multi-pass membrane protein</topology>
    </subcellularLocation>
</comment>
<feature type="transmembrane region" description="Helical" evidence="7">
    <location>
        <begin position="97"/>
        <end position="114"/>
    </location>
</feature>
<dbReference type="InterPro" id="IPR051258">
    <property type="entry name" value="Diverse_Substrate_Transporter"/>
</dbReference>
<feature type="transmembrane region" description="Helical" evidence="7">
    <location>
        <begin position="71"/>
        <end position="91"/>
    </location>
</feature>
<dbReference type="PANTHER" id="PTHR42920">
    <property type="entry name" value="OS03G0707200 PROTEIN-RELATED"/>
    <property type="match status" value="1"/>
</dbReference>
<dbReference type="GO" id="GO:0005886">
    <property type="term" value="C:plasma membrane"/>
    <property type="evidence" value="ECO:0007669"/>
    <property type="project" value="UniProtKB-SubCell"/>
</dbReference>
<evidence type="ECO:0000256" key="7">
    <source>
        <dbReference type="SAM" id="Phobius"/>
    </source>
</evidence>
<keyword evidence="10" id="KW-1185">Reference proteome</keyword>
<evidence type="ECO:0000259" key="8">
    <source>
        <dbReference type="Pfam" id="PF00892"/>
    </source>
</evidence>
<feature type="transmembrane region" description="Helical" evidence="7">
    <location>
        <begin position="237"/>
        <end position="256"/>
    </location>
</feature>
<dbReference type="RefSeq" id="WP_198128116.1">
    <property type="nucleotide sequence ID" value="NZ_JAECZC010000093.1"/>
</dbReference>
<dbReference type="SUPFAM" id="SSF103481">
    <property type="entry name" value="Multidrug resistance efflux transporter EmrE"/>
    <property type="match status" value="2"/>
</dbReference>
<dbReference type="EMBL" id="JAECZC010000093">
    <property type="protein sequence ID" value="MBH8566360.1"/>
    <property type="molecule type" value="Genomic_DNA"/>
</dbReference>
<feature type="domain" description="EamA" evidence="8">
    <location>
        <begin position="12"/>
        <end position="137"/>
    </location>
</feature>
<keyword evidence="3" id="KW-1003">Cell membrane</keyword>
<organism evidence="9 10">
    <name type="scientific">Amazonocrinis nigriterrae CENA67</name>
    <dbReference type="NCBI Taxonomy" id="2794033"/>
    <lineage>
        <taxon>Bacteria</taxon>
        <taxon>Bacillati</taxon>
        <taxon>Cyanobacteriota</taxon>
        <taxon>Cyanophyceae</taxon>
        <taxon>Nostocales</taxon>
        <taxon>Nostocaceae</taxon>
        <taxon>Amazonocrinis</taxon>
        <taxon>Amazonocrinis nigriterrae</taxon>
    </lineage>
</organism>
<dbReference type="InterPro" id="IPR037185">
    <property type="entry name" value="EmrE-like"/>
</dbReference>
<evidence type="ECO:0000256" key="4">
    <source>
        <dbReference type="ARBA" id="ARBA00022692"/>
    </source>
</evidence>
<evidence type="ECO:0000256" key="3">
    <source>
        <dbReference type="ARBA" id="ARBA00022475"/>
    </source>
</evidence>
<dbReference type="PANTHER" id="PTHR42920:SF5">
    <property type="entry name" value="EAMA DOMAIN-CONTAINING PROTEIN"/>
    <property type="match status" value="1"/>
</dbReference>
<keyword evidence="4 7" id="KW-0812">Transmembrane</keyword>
<feature type="transmembrane region" description="Helical" evidence="7">
    <location>
        <begin position="12"/>
        <end position="31"/>
    </location>
</feature>
<sequence length="324" mass="35014">MTFITETHKHTLGLVLIVVTALILGTIPAAIKEAIASLSPATQFAIRFTIAAIILTPFLRNLNVKLVRDGAMLGVLLFGVFATATIGLETISANQASFIFGLNMVFVTLFELLFRKRISMRALLAVILAFTGIGVMSWKSGESAIGNLWLLSSALSDAAYIIVLEVFSPNHSPIPLVTIQLWVVAVLGLLWAAPELTQHIETIQASLGVLIYLSVVATVLVLLFQTLAQQWISAHEVALFLALEPVFGAIFAFLLLGETFSVRSFIGAVIVLVGISLILIPAKIDESDSQPPQLQESTVRDGTPLKGEVLLGVLNNEREIEELF</sequence>
<gene>
    <name evidence="9" type="ORF">I8748_30115</name>
</gene>
<accession>A0A8J7HZ80</accession>
<dbReference type="Proteomes" id="UP000632766">
    <property type="component" value="Unassembled WGS sequence"/>
</dbReference>
<evidence type="ECO:0000256" key="1">
    <source>
        <dbReference type="ARBA" id="ARBA00004651"/>
    </source>
</evidence>
<feature type="transmembrane region" description="Helical" evidence="7">
    <location>
        <begin position="144"/>
        <end position="167"/>
    </location>
</feature>
<keyword evidence="5 7" id="KW-1133">Transmembrane helix</keyword>
<evidence type="ECO:0000256" key="6">
    <source>
        <dbReference type="ARBA" id="ARBA00023136"/>
    </source>
</evidence>
<name>A0A8J7HZ80_9NOST</name>
<feature type="transmembrane region" description="Helical" evidence="7">
    <location>
        <begin position="262"/>
        <end position="280"/>
    </location>
</feature>
<feature type="transmembrane region" description="Helical" evidence="7">
    <location>
        <begin position="174"/>
        <end position="193"/>
    </location>
</feature>
<feature type="transmembrane region" description="Helical" evidence="7">
    <location>
        <begin position="205"/>
        <end position="225"/>
    </location>
</feature>
<feature type="transmembrane region" description="Helical" evidence="7">
    <location>
        <begin position="37"/>
        <end position="59"/>
    </location>
</feature>
<reference evidence="9 10" key="1">
    <citation type="journal article" date="2021" name="Int. J. Syst. Evol. Microbiol.">
        <title>Amazonocrinis nigriterrae gen. nov., sp. nov., Atlanticothrix silvestris gen. nov., sp. nov. and Dendronalium phyllosphericum gen. nov., sp. nov., nostocacean cyanobacteria from Brazilian environments.</title>
        <authorList>
            <person name="Alvarenga D.O."/>
            <person name="Andreote A.P.D."/>
            <person name="Branco L.H.Z."/>
            <person name="Delbaje E."/>
            <person name="Cruz R.B."/>
            <person name="Varani A.M."/>
            <person name="Fiore M.F."/>
        </authorList>
    </citation>
    <scope>NUCLEOTIDE SEQUENCE [LARGE SCALE GENOMIC DNA]</scope>
    <source>
        <strain evidence="9 10">CENA67</strain>
    </source>
</reference>
<proteinExistence type="inferred from homology"/>
<dbReference type="AlphaFoldDB" id="A0A8J7HZ80"/>
<comment type="similarity">
    <text evidence="2">Belongs to the EamA transporter family.</text>
</comment>
<keyword evidence="6 7" id="KW-0472">Membrane</keyword>